<gene>
    <name evidence="2" type="ORF">GT409_13660</name>
</gene>
<dbReference type="KEGG" id="taer:GT409_13660"/>
<dbReference type="Pfam" id="PF09851">
    <property type="entry name" value="SHOCT"/>
    <property type="match status" value="1"/>
</dbReference>
<feature type="domain" description="SHOCT" evidence="1">
    <location>
        <begin position="134"/>
        <end position="159"/>
    </location>
</feature>
<sequence>MSKSQYPVTIQSNPPGATVCVKNKKGVTVHKAITPATLSLEASSGFFSPERYTFQFDKNGYHQGSCSLSAGMDPWYIGNVIFGGLIGIVIVDPLTGAMWKLDDTVYGNLSQNHNAQNISEKEAPLLASMETSKKLKDLKDLKDNGLITPQEYETKRKALVETL</sequence>
<dbReference type="EMBL" id="CP047593">
    <property type="protein sequence ID" value="QHI70439.1"/>
    <property type="molecule type" value="Genomic_DNA"/>
</dbReference>
<dbReference type="InterPro" id="IPR018649">
    <property type="entry name" value="SHOCT"/>
</dbReference>
<proteinExistence type="predicted"/>
<reference evidence="2 3" key="1">
    <citation type="submission" date="2020-01" db="EMBL/GenBank/DDBJ databases">
        <title>Ponticoccus aerotolerans gen. nov., sp. nov., an anaerobic bacterium and proposal of Ponticoccusceae fam. nov., Ponticoccusles ord. nov. and Ponticoccuse classis nov. in the phylum Kiritimatiellaeota.</title>
        <authorList>
            <person name="Zhou L.Y."/>
            <person name="Du Z.J."/>
        </authorList>
    </citation>
    <scope>NUCLEOTIDE SEQUENCE [LARGE SCALE GENOMIC DNA]</scope>
    <source>
        <strain evidence="2 3">S-5007</strain>
    </source>
</reference>
<keyword evidence="3" id="KW-1185">Reference proteome</keyword>
<organism evidence="2 3">
    <name type="scientific">Tichowtungia aerotolerans</name>
    <dbReference type="NCBI Taxonomy" id="2697043"/>
    <lineage>
        <taxon>Bacteria</taxon>
        <taxon>Pseudomonadati</taxon>
        <taxon>Kiritimatiellota</taxon>
        <taxon>Tichowtungiia</taxon>
        <taxon>Tichowtungiales</taxon>
        <taxon>Tichowtungiaceae</taxon>
        <taxon>Tichowtungia</taxon>
    </lineage>
</organism>
<dbReference type="Proteomes" id="UP000464954">
    <property type="component" value="Chromosome"/>
</dbReference>
<accession>A0A6P1M6L6</accession>
<evidence type="ECO:0000313" key="2">
    <source>
        <dbReference type="EMBL" id="QHI70439.1"/>
    </source>
</evidence>
<evidence type="ECO:0000313" key="3">
    <source>
        <dbReference type="Proteomes" id="UP000464954"/>
    </source>
</evidence>
<name>A0A6P1M6L6_9BACT</name>
<evidence type="ECO:0000259" key="1">
    <source>
        <dbReference type="Pfam" id="PF09851"/>
    </source>
</evidence>
<dbReference type="AlphaFoldDB" id="A0A6P1M6L6"/>
<protein>
    <recommendedName>
        <fullName evidence="1">SHOCT domain-containing protein</fullName>
    </recommendedName>
</protein>
<dbReference type="RefSeq" id="WP_160629616.1">
    <property type="nucleotide sequence ID" value="NZ_CP047593.1"/>
</dbReference>